<gene>
    <name evidence="1" type="primary">ORF20360</name>
</gene>
<evidence type="ECO:0000313" key="1">
    <source>
        <dbReference type="EMBL" id="CEK53461.1"/>
    </source>
</evidence>
<accession>A0A0B6YCC9</accession>
<protein>
    <submittedName>
        <fullName evidence="1">Uncharacterized protein</fullName>
    </submittedName>
</protein>
<sequence length="69" mass="7749">LYMQWLCLPQRDHHLVGEGDGLHAPMTGRSMPGGNTVPDRFTQAGQQLDYRRSIWGSKLCQSKAHLDGK</sequence>
<feature type="non-terminal residue" evidence="1">
    <location>
        <position position="1"/>
    </location>
</feature>
<dbReference type="EMBL" id="HACG01006596">
    <property type="protein sequence ID" value="CEK53461.1"/>
    <property type="molecule type" value="Transcribed_RNA"/>
</dbReference>
<organism evidence="1">
    <name type="scientific">Arion vulgaris</name>
    <dbReference type="NCBI Taxonomy" id="1028688"/>
    <lineage>
        <taxon>Eukaryota</taxon>
        <taxon>Metazoa</taxon>
        <taxon>Spiralia</taxon>
        <taxon>Lophotrochozoa</taxon>
        <taxon>Mollusca</taxon>
        <taxon>Gastropoda</taxon>
        <taxon>Heterobranchia</taxon>
        <taxon>Euthyneura</taxon>
        <taxon>Panpulmonata</taxon>
        <taxon>Eupulmonata</taxon>
        <taxon>Stylommatophora</taxon>
        <taxon>Helicina</taxon>
        <taxon>Arionoidea</taxon>
        <taxon>Arionidae</taxon>
        <taxon>Arion</taxon>
    </lineage>
</organism>
<dbReference type="AlphaFoldDB" id="A0A0B6YCC9"/>
<proteinExistence type="predicted"/>
<reference evidence="1" key="1">
    <citation type="submission" date="2014-12" db="EMBL/GenBank/DDBJ databases">
        <title>Insight into the proteome of Arion vulgaris.</title>
        <authorList>
            <person name="Aradska J."/>
            <person name="Bulat T."/>
            <person name="Smidak R."/>
            <person name="Sarate P."/>
            <person name="Gangsoo J."/>
            <person name="Sialana F."/>
            <person name="Bilban M."/>
            <person name="Lubec G."/>
        </authorList>
    </citation>
    <scope>NUCLEOTIDE SEQUENCE</scope>
    <source>
        <tissue evidence="1">Skin</tissue>
    </source>
</reference>
<name>A0A0B6YCC9_9EUPU</name>